<evidence type="ECO:0000313" key="3">
    <source>
        <dbReference type="RefSeq" id="XP_034252551.1"/>
    </source>
</evidence>
<dbReference type="Proteomes" id="UP000515158">
    <property type="component" value="Unplaced"/>
</dbReference>
<name>A0A6P9A8C7_THRPL</name>
<dbReference type="RefSeq" id="XP_034252551.1">
    <property type="nucleotide sequence ID" value="XM_034396660.1"/>
</dbReference>
<dbReference type="GeneID" id="117652028"/>
<dbReference type="InParanoid" id="A0A6P9A8C7"/>
<evidence type="ECO:0000313" key="2">
    <source>
        <dbReference type="Proteomes" id="UP000515158"/>
    </source>
</evidence>
<feature type="transmembrane region" description="Helical" evidence="1">
    <location>
        <begin position="31"/>
        <end position="54"/>
    </location>
</feature>
<dbReference type="KEGG" id="tpal:117652028"/>
<feature type="transmembrane region" description="Helical" evidence="1">
    <location>
        <begin position="126"/>
        <end position="146"/>
    </location>
</feature>
<reference evidence="3" key="1">
    <citation type="submission" date="2025-08" db="UniProtKB">
        <authorList>
            <consortium name="RefSeq"/>
        </authorList>
    </citation>
    <scope>IDENTIFICATION</scope>
    <source>
        <tissue evidence="3">Total insect</tissue>
    </source>
</reference>
<dbReference type="AlphaFoldDB" id="A0A6P9A8C7"/>
<sequence>MHQTLSASLAPWCWLFRIDGPKARLQRLWLLLLRSTGSLVLVAVTNLMLLAAVVQSSTLREATNGILMLSGVYSCSATQMFYRLRGERVANVLHDIQQVAVIVEANALPEGRKALANAARTNRRMVMVQLQFFFVLTGVVWVQVIATGEPKAPMWPALGPGRWGAWSSGVLQMIAMLVGCVSYFSLIALLGCATASLGGLYLALGGMIASPNQRSQKNP</sequence>
<keyword evidence="2" id="KW-1185">Reference proteome</keyword>
<feature type="transmembrane region" description="Helical" evidence="1">
    <location>
        <begin position="66"/>
        <end position="84"/>
    </location>
</feature>
<feature type="transmembrane region" description="Helical" evidence="1">
    <location>
        <begin position="173"/>
        <end position="204"/>
    </location>
</feature>
<gene>
    <name evidence="3" type="primary">LOC117652028</name>
</gene>
<organism evidence="3">
    <name type="scientific">Thrips palmi</name>
    <name type="common">Melon thrips</name>
    <dbReference type="NCBI Taxonomy" id="161013"/>
    <lineage>
        <taxon>Eukaryota</taxon>
        <taxon>Metazoa</taxon>
        <taxon>Ecdysozoa</taxon>
        <taxon>Arthropoda</taxon>
        <taxon>Hexapoda</taxon>
        <taxon>Insecta</taxon>
        <taxon>Pterygota</taxon>
        <taxon>Neoptera</taxon>
        <taxon>Paraneoptera</taxon>
        <taxon>Thysanoptera</taxon>
        <taxon>Terebrantia</taxon>
        <taxon>Thripoidea</taxon>
        <taxon>Thripidae</taxon>
        <taxon>Thrips</taxon>
    </lineage>
</organism>
<keyword evidence="1" id="KW-0812">Transmembrane</keyword>
<evidence type="ECO:0000256" key="1">
    <source>
        <dbReference type="SAM" id="Phobius"/>
    </source>
</evidence>
<protein>
    <submittedName>
        <fullName evidence="3">Uncharacterized protein LOC117652028</fullName>
    </submittedName>
</protein>
<keyword evidence="1" id="KW-0472">Membrane</keyword>
<keyword evidence="1" id="KW-1133">Transmembrane helix</keyword>
<accession>A0A6P9A8C7</accession>
<proteinExistence type="predicted"/>